<keyword evidence="9" id="KW-1185">Reference proteome</keyword>
<evidence type="ECO:0000256" key="1">
    <source>
        <dbReference type="ARBA" id="ARBA00004141"/>
    </source>
</evidence>
<dbReference type="GO" id="GO:0005886">
    <property type="term" value="C:plasma membrane"/>
    <property type="evidence" value="ECO:0007669"/>
    <property type="project" value="TreeGrafter"/>
</dbReference>
<feature type="transmembrane region" description="Helical" evidence="6">
    <location>
        <begin position="106"/>
        <end position="124"/>
    </location>
</feature>
<organism evidence="8 9">
    <name type="scientific">Terrisporobacter othiniensis</name>
    <dbReference type="NCBI Taxonomy" id="1577792"/>
    <lineage>
        <taxon>Bacteria</taxon>
        <taxon>Bacillati</taxon>
        <taxon>Bacillota</taxon>
        <taxon>Clostridia</taxon>
        <taxon>Peptostreptococcales</taxon>
        <taxon>Peptostreptococcaceae</taxon>
        <taxon>Terrisporobacter</taxon>
    </lineage>
</organism>
<keyword evidence="4 6" id="KW-1133">Transmembrane helix</keyword>
<dbReference type="Proteomes" id="UP000031189">
    <property type="component" value="Unassembled WGS sequence"/>
</dbReference>
<evidence type="ECO:0000256" key="4">
    <source>
        <dbReference type="ARBA" id="ARBA00022989"/>
    </source>
</evidence>
<evidence type="ECO:0000256" key="6">
    <source>
        <dbReference type="SAM" id="Phobius"/>
    </source>
</evidence>
<dbReference type="AlphaFoldDB" id="A0A0B3VM48"/>
<evidence type="ECO:0000256" key="3">
    <source>
        <dbReference type="ARBA" id="ARBA00022692"/>
    </source>
</evidence>
<feature type="transmembrane region" description="Helical" evidence="6">
    <location>
        <begin position="37"/>
        <end position="61"/>
    </location>
</feature>
<dbReference type="PANTHER" id="PTHR38459:SF1">
    <property type="entry name" value="PROPHAGE BACTOPRENOL-LINKED GLUCOSE TRANSLOCASE HOMOLOG"/>
    <property type="match status" value="1"/>
</dbReference>
<comment type="caution">
    <text evidence="8">The sequence shown here is derived from an EMBL/GenBank/DDBJ whole genome shotgun (WGS) entry which is preliminary data.</text>
</comment>
<evidence type="ECO:0000313" key="8">
    <source>
        <dbReference type="EMBL" id="KHS57856.1"/>
    </source>
</evidence>
<sequence>MKDRGNLVEFVKYAIVGCINTADYYLSYLVFMDIFKFAYRISFVLGYVVSILGSYFLNTYFTYKQKPSVKKFLIFPLTYIPNFIIQYLGIILLVDRLNMSSKVAPVITAIVATPITFFVMKYVIKK</sequence>
<dbReference type="STRING" id="1577792.QX51_06475"/>
<keyword evidence="3 6" id="KW-0812">Transmembrane</keyword>
<evidence type="ECO:0000259" key="7">
    <source>
        <dbReference type="Pfam" id="PF04138"/>
    </source>
</evidence>
<feature type="transmembrane region" description="Helical" evidence="6">
    <location>
        <begin position="12"/>
        <end position="31"/>
    </location>
</feature>
<evidence type="ECO:0000256" key="5">
    <source>
        <dbReference type="ARBA" id="ARBA00023136"/>
    </source>
</evidence>
<dbReference type="InterPro" id="IPR051401">
    <property type="entry name" value="GtrA_CellWall_Glycosyl"/>
</dbReference>
<proteinExistence type="inferred from homology"/>
<dbReference type="PANTHER" id="PTHR38459">
    <property type="entry name" value="PROPHAGE BACTOPRENOL-LINKED GLUCOSE TRANSLOCASE HOMOLOG"/>
    <property type="match status" value="1"/>
</dbReference>
<dbReference type="InterPro" id="IPR007267">
    <property type="entry name" value="GtrA_DPMS_TM"/>
</dbReference>
<evidence type="ECO:0000313" key="9">
    <source>
        <dbReference type="Proteomes" id="UP000031189"/>
    </source>
</evidence>
<dbReference type="GO" id="GO:0000271">
    <property type="term" value="P:polysaccharide biosynthetic process"/>
    <property type="evidence" value="ECO:0007669"/>
    <property type="project" value="InterPro"/>
</dbReference>
<name>A0A0B3VM48_9FIRM</name>
<keyword evidence="5 6" id="KW-0472">Membrane</keyword>
<reference evidence="8 9" key="1">
    <citation type="submission" date="2014-12" db="EMBL/GenBank/DDBJ databases">
        <title>Draft genome sequence of Terrisporobacter sp. 08-306576, isolated from the blood culture of a bacteremia patient.</title>
        <authorList>
            <person name="Lund L.C."/>
            <person name="Sydenham T.V."/>
            <person name="Hogh S.V."/>
            <person name="Skov M.N."/>
            <person name="Kemp M."/>
            <person name="Justesen U.S."/>
        </authorList>
    </citation>
    <scope>NUCLEOTIDE SEQUENCE [LARGE SCALE GENOMIC DNA]</scope>
    <source>
        <strain evidence="8 9">08-306576</strain>
    </source>
</reference>
<evidence type="ECO:0000256" key="2">
    <source>
        <dbReference type="ARBA" id="ARBA00009399"/>
    </source>
</evidence>
<feature type="domain" description="GtrA/DPMS transmembrane" evidence="7">
    <location>
        <begin position="12"/>
        <end position="124"/>
    </location>
</feature>
<protein>
    <recommendedName>
        <fullName evidence="7">GtrA/DPMS transmembrane domain-containing protein</fullName>
    </recommendedName>
</protein>
<dbReference type="EMBL" id="JWHR01000064">
    <property type="protein sequence ID" value="KHS57856.1"/>
    <property type="molecule type" value="Genomic_DNA"/>
</dbReference>
<gene>
    <name evidence="8" type="ORF">QX51_06475</name>
</gene>
<dbReference type="Pfam" id="PF04138">
    <property type="entry name" value="GtrA_DPMS_TM"/>
    <property type="match status" value="1"/>
</dbReference>
<comment type="subcellular location">
    <subcellularLocation>
        <location evidence="1">Membrane</location>
        <topology evidence="1">Multi-pass membrane protein</topology>
    </subcellularLocation>
</comment>
<accession>A0A0B3VM48</accession>
<feature type="transmembrane region" description="Helical" evidence="6">
    <location>
        <begin position="73"/>
        <end position="94"/>
    </location>
</feature>
<comment type="similarity">
    <text evidence="2">Belongs to the GtrA family.</text>
</comment>